<keyword evidence="3" id="KW-1185">Reference proteome</keyword>
<organism evidence="2 3">
    <name type="scientific">Linum trigynum</name>
    <dbReference type="NCBI Taxonomy" id="586398"/>
    <lineage>
        <taxon>Eukaryota</taxon>
        <taxon>Viridiplantae</taxon>
        <taxon>Streptophyta</taxon>
        <taxon>Embryophyta</taxon>
        <taxon>Tracheophyta</taxon>
        <taxon>Spermatophyta</taxon>
        <taxon>Magnoliopsida</taxon>
        <taxon>eudicotyledons</taxon>
        <taxon>Gunneridae</taxon>
        <taxon>Pentapetalae</taxon>
        <taxon>rosids</taxon>
        <taxon>fabids</taxon>
        <taxon>Malpighiales</taxon>
        <taxon>Linaceae</taxon>
        <taxon>Linum</taxon>
    </lineage>
</organism>
<sequence length="128" mass="14496">MLEDKRQGKRLVISCDWCSSMRHEMAECQAMKEATALEEQVNFMANARVNNPYSNTYNPGWRNHPNFSWASPTNPRPPVSGPHGKFPTSVDLHPTKTSSPRLKLPQVGGRVWRFHGNTPQPPPPHPFP</sequence>
<proteinExistence type="predicted"/>
<protein>
    <submittedName>
        <fullName evidence="2">Uncharacterized protein</fullName>
    </submittedName>
</protein>
<name>A0AAV2F941_9ROSI</name>
<evidence type="ECO:0000313" key="2">
    <source>
        <dbReference type="EMBL" id="CAL1394487.1"/>
    </source>
</evidence>
<dbReference type="Proteomes" id="UP001497516">
    <property type="component" value="Chromosome 6"/>
</dbReference>
<dbReference type="EMBL" id="OZ034819">
    <property type="protein sequence ID" value="CAL1394487.1"/>
    <property type="molecule type" value="Genomic_DNA"/>
</dbReference>
<reference evidence="2 3" key="1">
    <citation type="submission" date="2024-04" db="EMBL/GenBank/DDBJ databases">
        <authorList>
            <person name="Fracassetti M."/>
        </authorList>
    </citation>
    <scope>NUCLEOTIDE SEQUENCE [LARGE SCALE GENOMIC DNA]</scope>
</reference>
<feature type="region of interest" description="Disordered" evidence="1">
    <location>
        <begin position="68"/>
        <end position="106"/>
    </location>
</feature>
<evidence type="ECO:0000313" key="3">
    <source>
        <dbReference type="Proteomes" id="UP001497516"/>
    </source>
</evidence>
<gene>
    <name evidence="2" type="ORF">LTRI10_LOCUS34988</name>
</gene>
<dbReference type="AlphaFoldDB" id="A0AAV2F941"/>
<accession>A0AAV2F941</accession>
<evidence type="ECO:0000256" key="1">
    <source>
        <dbReference type="SAM" id="MobiDB-lite"/>
    </source>
</evidence>